<name>A0ABS5TMJ5_9ACTN</name>
<feature type="region of interest" description="Disordered" evidence="1">
    <location>
        <begin position="95"/>
        <end position="129"/>
    </location>
</feature>
<reference evidence="2 3" key="1">
    <citation type="submission" date="2021-05" db="EMBL/GenBank/DDBJ databases">
        <title>Kineosporia and Streptomyces sp. nov. two new marine actinobacteria isolated from Coral.</title>
        <authorList>
            <person name="Buangrab K."/>
            <person name="Sutthacheep M."/>
            <person name="Yeemin T."/>
            <person name="Harunari E."/>
            <person name="Igarashi Y."/>
            <person name="Kanchanasin P."/>
            <person name="Tanasupawat S."/>
            <person name="Phongsopitanun W."/>
        </authorList>
    </citation>
    <scope>NUCLEOTIDE SEQUENCE [LARGE SCALE GENOMIC DNA]</scope>
    <source>
        <strain evidence="2 3">J2-2</strain>
    </source>
</reference>
<evidence type="ECO:0000256" key="1">
    <source>
        <dbReference type="SAM" id="MobiDB-lite"/>
    </source>
</evidence>
<gene>
    <name evidence="2" type="ORF">KIH74_25470</name>
</gene>
<protein>
    <submittedName>
        <fullName evidence="2">Uncharacterized protein</fullName>
    </submittedName>
</protein>
<organism evidence="2 3">
    <name type="scientific">Kineosporia corallincola</name>
    <dbReference type="NCBI Taxonomy" id="2835133"/>
    <lineage>
        <taxon>Bacteria</taxon>
        <taxon>Bacillati</taxon>
        <taxon>Actinomycetota</taxon>
        <taxon>Actinomycetes</taxon>
        <taxon>Kineosporiales</taxon>
        <taxon>Kineosporiaceae</taxon>
        <taxon>Kineosporia</taxon>
    </lineage>
</organism>
<dbReference type="Gene3D" id="3.30.1330.70">
    <property type="entry name" value="Holliday junction resolvase RusA"/>
    <property type="match status" value="1"/>
</dbReference>
<feature type="compositionally biased region" description="Basic and acidic residues" evidence="1">
    <location>
        <begin position="98"/>
        <end position="129"/>
    </location>
</feature>
<dbReference type="EMBL" id="JAHBAY010000012">
    <property type="protein sequence ID" value="MBT0772320.1"/>
    <property type="molecule type" value="Genomic_DNA"/>
</dbReference>
<dbReference type="SUPFAM" id="SSF103084">
    <property type="entry name" value="Holliday junction resolvase RusA"/>
    <property type="match status" value="1"/>
</dbReference>
<accession>A0ABS5TMJ5</accession>
<evidence type="ECO:0000313" key="2">
    <source>
        <dbReference type="EMBL" id="MBT0772320.1"/>
    </source>
</evidence>
<proteinExistence type="predicted"/>
<dbReference type="Proteomes" id="UP001197247">
    <property type="component" value="Unassembled WGS sequence"/>
</dbReference>
<dbReference type="InterPro" id="IPR036614">
    <property type="entry name" value="RusA-like_sf"/>
</dbReference>
<comment type="caution">
    <text evidence="2">The sequence shown here is derived from an EMBL/GenBank/DDBJ whole genome shotgun (WGS) entry which is preliminary data.</text>
</comment>
<keyword evidence="3" id="KW-1185">Reference proteome</keyword>
<dbReference type="RefSeq" id="WP_214158777.1">
    <property type="nucleotide sequence ID" value="NZ_JAHBAY010000012.1"/>
</dbReference>
<sequence length="129" mass="14802">MTIYTLTIPVIDPHALLNANHRMHWRRKAERTRFWRELAMYTTRAALQAGTVVPMERARIVAQFRFPTGHRRDVGNLAPTVKAIMDGLVDAGLLPDDDDKHLTGPDLRRVPEKGPTEIRLEIEELEAQR</sequence>
<evidence type="ECO:0000313" key="3">
    <source>
        <dbReference type="Proteomes" id="UP001197247"/>
    </source>
</evidence>